<comment type="subcellular location">
    <subcellularLocation>
        <location evidence="1">Cell membrane</location>
        <topology evidence="1">Multi-pass membrane protein</topology>
    </subcellularLocation>
</comment>
<dbReference type="Pfam" id="PF13807">
    <property type="entry name" value="GNVR"/>
    <property type="match status" value="1"/>
</dbReference>
<evidence type="ECO:0000256" key="1">
    <source>
        <dbReference type="ARBA" id="ARBA00004651"/>
    </source>
</evidence>
<protein>
    <submittedName>
        <fullName evidence="10">Lipopolysaccharide biosynthesis protein</fullName>
    </submittedName>
</protein>
<feature type="domain" description="Polysaccharide chain length determinant N-terminal" evidence="8">
    <location>
        <begin position="24"/>
        <end position="109"/>
    </location>
</feature>
<dbReference type="InterPro" id="IPR032807">
    <property type="entry name" value="GNVR"/>
</dbReference>
<keyword evidence="3 7" id="KW-0812">Transmembrane</keyword>
<evidence type="ECO:0000313" key="11">
    <source>
        <dbReference type="Proteomes" id="UP000636888"/>
    </source>
</evidence>
<feature type="transmembrane region" description="Helical" evidence="7">
    <location>
        <begin position="34"/>
        <end position="56"/>
    </location>
</feature>
<dbReference type="Pfam" id="PF02706">
    <property type="entry name" value="Wzz"/>
    <property type="match status" value="1"/>
</dbReference>
<dbReference type="InterPro" id="IPR003856">
    <property type="entry name" value="LPS_length_determ_N"/>
</dbReference>
<keyword evidence="4 7" id="KW-1133">Transmembrane helix</keyword>
<comment type="caution">
    <text evidence="10">The sequence shown here is derived from an EMBL/GenBank/DDBJ whole genome shotgun (WGS) entry which is preliminary data.</text>
</comment>
<proteinExistence type="predicted"/>
<accession>A0A8J7IYS9</accession>
<evidence type="ECO:0000256" key="2">
    <source>
        <dbReference type="ARBA" id="ARBA00022475"/>
    </source>
</evidence>
<evidence type="ECO:0000256" key="7">
    <source>
        <dbReference type="SAM" id="Phobius"/>
    </source>
</evidence>
<dbReference type="RefSeq" id="WP_199384240.1">
    <property type="nucleotide sequence ID" value="NZ_JAEMHM010000008.1"/>
</dbReference>
<organism evidence="10 11">
    <name type="scientific">Geomesophilobacter sediminis</name>
    <dbReference type="NCBI Taxonomy" id="2798584"/>
    <lineage>
        <taxon>Bacteria</taxon>
        <taxon>Pseudomonadati</taxon>
        <taxon>Thermodesulfobacteriota</taxon>
        <taxon>Desulfuromonadia</taxon>
        <taxon>Geobacterales</taxon>
        <taxon>Geobacteraceae</taxon>
        <taxon>Geomesophilobacter</taxon>
    </lineage>
</organism>
<gene>
    <name evidence="10" type="ORF">JFN93_11605</name>
</gene>
<dbReference type="EMBL" id="JAEMHM010000008">
    <property type="protein sequence ID" value="MBJ6725357.1"/>
    <property type="molecule type" value="Genomic_DNA"/>
</dbReference>
<evidence type="ECO:0000256" key="5">
    <source>
        <dbReference type="ARBA" id="ARBA00023136"/>
    </source>
</evidence>
<evidence type="ECO:0000256" key="6">
    <source>
        <dbReference type="SAM" id="Coils"/>
    </source>
</evidence>
<dbReference type="GO" id="GO:0004713">
    <property type="term" value="F:protein tyrosine kinase activity"/>
    <property type="evidence" value="ECO:0007669"/>
    <property type="project" value="TreeGrafter"/>
</dbReference>
<keyword evidence="2" id="KW-1003">Cell membrane</keyword>
<dbReference type="GO" id="GO:0005886">
    <property type="term" value="C:plasma membrane"/>
    <property type="evidence" value="ECO:0007669"/>
    <property type="project" value="UniProtKB-SubCell"/>
</dbReference>
<dbReference type="InterPro" id="IPR050445">
    <property type="entry name" value="Bact_polysacc_biosynth/exp"/>
</dbReference>
<evidence type="ECO:0000256" key="3">
    <source>
        <dbReference type="ARBA" id="ARBA00022692"/>
    </source>
</evidence>
<sequence length="502" mass="56517">MGNLIRIEETGPGRGNRDYLRTWLSVIFKNRLRIAVVCAVCVAATAAASFLLPPVYETRSSILVKIGREYQNRQDLGNGAPFVAVSQEEMTNSEIQILTNRDLIKKVIATVGLGTIYPELARNNGPEADRLGVAAELFTSQLKVAVVRKSNVVQVSFRHRDPKVAARAVNTLVELYTVMHLQAFSDNKSPFLEQQLSAYEKKLRQSEDTLQKFKQEHGVYSLDEQRRLLLDQRTSLDTVLKSAENSIAEQQKKIAALTAQGRRLAQVEGGYTQTERDRIIVDARARLLSLRLEEQELLKKYTEGNRLVVNVRNEIRMVTNFMKEQEEEIKTRVKTANPVYQNVQIELIRAETDYQSQKAKAGTLRQQLRQLDGAIQALDFREKDIQKLKRDQTINEKNYQTYLERTEEARIADDMNRLKLANISVIEQAAVPAVPVRPNKGRNLVLGLFFGLVAGVAAAFFREYAAQSFSTPESVQRRLGVPVVAAIPYREGEAAGTSITIG</sequence>
<feature type="coiled-coil region" evidence="6">
    <location>
        <begin position="340"/>
        <end position="391"/>
    </location>
</feature>
<name>A0A8J7IYS9_9BACT</name>
<evidence type="ECO:0000259" key="8">
    <source>
        <dbReference type="Pfam" id="PF02706"/>
    </source>
</evidence>
<dbReference type="PANTHER" id="PTHR32309:SF13">
    <property type="entry name" value="FERRIC ENTEROBACTIN TRANSPORT PROTEIN FEPE"/>
    <property type="match status" value="1"/>
</dbReference>
<feature type="domain" description="Tyrosine-protein kinase G-rich" evidence="9">
    <location>
        <begin position="383"/>
        <end position="463"/>
    </location>
</feature>
<feature type="transmembrane region" description="Helical" evidence="7">
    <location>
        <begin position="444"/>
        <end position="461"/>
    </location>
</feature>
<evidence type="ECO:0000259" key="9">
    <source>
        <dbReference type="Pfam" id="PF13807"/>
    </source>
</evidence>
<keyword evidence="5 7" id="KW-0472">Membrane</keyword>
<reference evidence="10" key="1">
    <citation type="submission" date="2020-12" db="EMBL/GenBank/DDBJ databases">
        <title>Geomonas sp. Red875, isolated from river sediment.</title>
        <authorList>
            <person name="Xu Z."/>
            <person name="Zhang Z."/>
            <person name="Masuda Y."/>
            <person name="Itoh H."/>
            <person name="Senoo K."/>
        </authorList>
    </citation>
    <scope>NUCLEOTIDE SEQUENCE</scope>
    <source>
        <strain evidence="10">Red875</strain>
    </source>
</reference>
<dbReference type="Proteomes" id="UP000636888">
    <property type="component" value="Unassembled WGS sequence"/>
</dbReference>
<dbReference type="PANTHER" id="PTHR32309">
    <property type="entry name" value="TYROSINE-PROTEIN KINASE"/>
    <property type="match status" value="1"/>
</dbReference>
<keyword evidence="6" id="KW-0175">Coiled coil</keyword>
<dbReference type="AlphaFoldDB" id="A0A8J7IYS9"/>
<evidence type="ECO:0000256" key="4">
    <source>
        <dbReference type="ARBA" id="ARBA00022989"/>
    </source>
</evidence>
<keyword evidence="11" id="KW-1185">Reference proteome</keyword>
<evidence type="ECO:0000313" key="10">
    <source>
        <dbReference type="EMBL" id="MBJ6725357.1"/>
    </source>
</evidence>